<dbReference type="InterPro" id="IPR023214">
    <property type="entry name" value="HAD_sf"/>
</dbReference>
<evidence type="ECO:0000256" key="9">
    <source>
        <dbReference type="SAM" id="MobiDB-lite"/>
    </source>
</evidence>
<dbReference type="InterPro" id="IPR004014">
    <property type="entry name" value="ATPase_P-typ_cation-transptr_N"/>
</dbReference>
<dbReference type="GO" id="GO:0016887">
    <property type="term" value="F:ATP hydrolysis activity"/>
    <property type="evidence" value="ECO:0007669"/>
    <property type="project" value="InterPro"/>
</dbReference>
<dbReference type="InterPro" id="IPR018303">
    <property type="entry name" value="ATPase_P-typ_P_site"/>
</dbReference>
<dbReference type="GO" id="GO:0005391">
    <property type="term" value="F:P-type sodium:potassium-exchanging transporter activity"/>
    <property type="evidence" value="ECO:0007669"/>
    <property type="project" value="TreeGrafter"/>
</dbReference>
<dbReference type="InterPro" id="IPR050510">
    <property type="entry name" value="Cation_transp_ATPase_P-type"/>
</dbReference>
<feature type="transmembrane region" description="Helical" evidence="10">
    <location>
        <begin position="1088"/>
        <end position="1106"/>
    </location>
</feature>
<dbReference type="SUPFAM" id="SSF81660">
    <property type="entry name" value="Metal cation-transporting ATPase, ATP-binding domain N"/>
    <property type="match status" value="1"/>
</dbReference>
<dbReference type="STRING" id="1081109.A0A168BLL6"/>
<dbReference type="GO" id="GO:1990573">
    <property type="term" value="P:potassium ion import across plasma membrane"/>
    <property type="evidence" value="ECO:0007669"/>
    <property type="project" value="TreeGrafter"/>
</dbReference>
<dbReference type="GO" id="GO:0006883">
    <property type="term" value="P:intracellular sodium ion homeostasis"/>
    <property type="evidence" value="ECO:0007669"/>
    <property type="project" value="TreeGrafter"/>
</dbReference>
<dbReference type="Pfam" id="PF00702">
    <property type="entry name" value="Hydrolase"/>
    <property type="match status" value="1"/>
</dbReference>
<dbReference type="GO" id="GO:0005886">
    <property type="term" value="C:plasma membrane"/>
    <property type="evidence" value="ECO:0007669"/>
    <property type="project" value="UniProtKB-SubCell"/>
</dbReference>
<evidence type="ECO:0000256" key="6">
    <source>
        <dbReference type="ARBA" id="ARBA00022967"/>
    </source>
</evidence>
<feature type="transmembrane region" description="Helical" evidence="10">
    <location>
        <begin position="1019"/>
        <end position="1036"/>
    </location>
</feature>
<evidence type="ECO:0000256" key="2">
    <source>
        <dbReference type="ARBA" id="ARBA00022475"/>
    </source>
</evidence>
<feature type="transmembrane region" description="Helical" evidence="10">
    <location>
        <begin position="956"/>
        <end position="984"/>
    </location>
</feature>
<organism evidence="12 13">
    <name type="scientific">Moelleriella libera RCEF 2490</name>
    <dbReference type="NCBI Taxonomy" id="1081109"/>
    <lineage>
        <taxon>Eukaryota</taxon>
        <taxon>Fungi</taxon>
        <taxon>Dikarya</taxon>
        <taxon>Ascomycota</taxon>
        <taxon>Pezizomycotina</taxon>
        <taxon>Sordariomycetes</taxon>
        <taxon>Hypocreomycetidae</taxon>
        <taxon>Hypocreales</taxon>
        <taxon>Clavicipitaceae</taxon>
        <taxon>Moelleriella</taxon>
    </lineage>
</organism>
<proteinExistence type="predicted"/>
<dbReference type="Gene3D" id="2.70.150.10">
    <property type="entry name" value="Calcium-transporting ATPase, cytoplasmic transduction domain A"/>
    <property type="match status" value="1"/>
</dbReference>
<keyword evidence="6" id="KW-1278">Translocase</keyword>
<name>A0A168BLL6_9HYPO</name>
<dbReference type="SFLD" id="SFLDS00003">
    <property type="entry name" value="Haloacid_Dehalogenase"/>
    <property type="match status" value="1"/>
</dbReference>
<dbReference type="Pfam" id="PF00689">
    <property type="entry name" value="Cation_ATPase_C"/>
    <property type="match status" value="1"/>
</dbReference>
<dbReference type="Gene3D" id="1.20.1110.10">
    <property type="entry name" value="Calcium-transporting ATPase, transmembrane domain"/>
    <property type="match status" value="1"/>
</dbReference>
<dbReference type="InterPro" id="IPR023298">
    <property type="entry name" value="ATPase_P-typ_TM_dom_sf"/>
</dbReference>
<feature type="transmembrane region" description="Helical" evidence="10">
    <location>
        <begin position="915"/>
        <end position="935"/>
    </location>
</feature>
<feature type="transmembrane region" description="Helical" evidence="10">
    <location>
        <begin position="1057"/>
        <end position="1076"/>
    </location>
</feature>
<keyword evidence="2" id="KW-1003">Cell membrane</keyword>
<dbReference type="InterPro" id="IPR001757">
    <property type="entry name" value="P_typ_ATPase"/>
</dbReference>
<feature type="region of interest" description="Disordered" evidence="9">
    <location>
        <begin position="749"/>
        <end position="776"/>
    </location>
</feature>
<keyword evidence="7 10" id="KW-1133">Transmembrane helix</keyword>
<keyword evidence="3 10" id="KW-0812">Transmembrane</keyword>
<feature type="transmembrane region" description="Helical" evidence="10">
    <location>
        <begin position="885"/>
        <end position="909"/>
    </location>
</feature>
<dbReference type="PRINTS" id="PR00119">
    <property type="entry name" value="CATATPASE"/>
</dbReference>
<dbReference type="GO" id="GO:0030007">
    <property type="term" value="P:intracellular potassium ion homeostasis"/>
    <property type="evidence" value="ECO:0007669"/>
    <property type="project" value="TreeGrafter"/>
</dbReference>
<dbReference type="OrthoDB" id="158672at2759"/>
<reference evidence="12 13" key="1">
    <citation type="journal article" date="2016" name="Genome Biol. Evol.">
        <title>Divergent and convergent evolution of fungal pathogenicity.</title>
        <authorList>
            <person name="Shang Y."/>
            <person name="Xiao G."/>
            <person name="Zheng P."/>
            <person name="Cen K."/>
            <person name="Zhan S."/>
            <person name="Wang C."/>
        </authorList>
    </citation>
    <scope>NUCLEOTIDE SEQUENCE [LARGE SCALE GENOMIC DNA]</scope>
    <source>
        <strain evidence="12 13">RCEF 2490</strain>
    </source>
</reference>
<dbReference type="Pfam" id="PF00122">
    <property type="entry name" value="E1-E2_ATPase"/>
    <property type="match status" value="1"/>
</dbReference>
<dbReference type="PRINTS" id="PR00121">
    <property type="entry name" value="NAKATPASE"/>
</dbReference>
<dbReference type="InterPro" id="IPR008250">
    <property type="entry name" value="ATPase_P-typ_transduc_dom_A_sf"/>
</dbReference>
<evidence type="ECO:0000256" key="1">
    <source>
        <dbReference type="ARBA" id="ARBA00004651"/>
    </source>
</evidence>
<feature type="domain" description="Cation-transporting P-type ATPase N-terminal" evidence="11">
    <location>
        <begin position="120"/>
        <end position="193"/>
    </location>
</feature>
<dbReference type="AlphaFoldDB" id="A0A168BLL6"/>
<dbReference type="Pfam" id="PF00690">
    <property type="entry name" value="Cation_ATPase_N"/>
    <property type="match status" value="1"/>
</dbReference>
<dbReference type="PROSITE" id="PS00154">
    <property type="entry name" value="ATPASE_E1_E2"/>
    <property type="match status" value="1"/>
</dbReference>
<dbReference type="Gene3D" id="3.40.50.1000">
    <property type="entry name" value="HAD superfamily/HAD-like"/>
    <property type="match status" value="1"/>
</dbReference>
<feature type="compositionally biased region" description="Polar residues" evidence="9">
    <location>
        <begin position="755"/>
        <end position="773"/>
    </location>
</feature>
<evidence type="ECO:0000256" key="4">
    <source>
        <dbReference type="ARBA" id="ARBA00022741"/>
    </source>
</evidence>
<dbReference type="SMART" id="SM00831">
    <property type="entry name" value="Cation_ATPase_N"/>
    <property type="match status" value="1"/>
</dbReference>
<feature type="transmembrane region" description="Helical" evidence="10">
    <location>
        <begin position="202"/>
        <end position="224"/>
    </location>
</feature>
<comment type="caution">
    <text evidence="12">The sequence shown here is derived from an EMBL/GenBank/DDBJ whole genome shotgun (WGS) entry which is preliminary data.</text>
</comment>
<dbReference type="InterPro" id="IPR044492">
    <property type="entry name" value="P_typ_ATPase_HD_dom"/>
</dbReference>
<evidence type="ECO:0000256" key="8">
    <source>
        <dbReference type="ARBA" id="ARBA00023136"/>
    </source>
</evidence>
<dbReference type="FunFam" id="3.40.50.1000:FF:000001">
    <property type="entry name" value="Phospholipid-transporting ATPase IC"/>
    <property type="match status" value="1"/>
</dbReference>
<sequence>MSTEKAAEVQLADRIRWHDEEEGHRRRRSLSRTGLSRSNSIDSLGIRSIHARTTVDPSLTLPIQYRTVSFQIEESKGKERAELARASEVAAKGEENTASISLDMIAYLEISRTIDLSDLEWHTITSTEVSQRLTTSPTNGLSDTQAKRRLQEYGKNAPSPPKTNRLLAIFGYFFKGFGGILLTGSILVFVSWKPLGEPNPQLANLALAIVLLAVFFIQAAFAMFQDWSTSRVMSSIKDMLPEHCQVIRDGQVGNLPAEELVPGDVVLIKSGNKLPADVRFIEVSPDVKFDRSVLTGESRPIAASVDHTDENYLETYNIGLQGTHCIIGSATGIVVATGDRTVFGRIATLTNEPKSGMSPLEKEVLYFVLFISALMLSMIVLVIILWAAWLRRDYPDYINVPTLIVDCVSVAVAFIPEGLPIAITAGLTITANLMRKNKILCKSLKTVETLGSVSVICSDKTGTLTQGKMAVSDCSVGSNNLTLAEAKQTLSSEGNEKADVAQAFGQLGALSALCNGAEIDAAQADVPIEKRNIFGDATDTAVLRFAESFAPGNVSYFRSCWQKVFELAFNSKNKYMIRCFLITRNEALERTLTPQDAANFGNDDLLLTIKGAPDVLIERCSHYLSPAGDIVELTQEVKATFEHIKNMYSSQGKRCLLLARKLLKGKRLAEASADYESSAIEEAKGGLVLVGLVAIVDPLRPEIREVVSTLRGAGIRIFMVTGDFALTALSIAREAGIISCLNVDGASHLERNPPDSISTSDSEGGKQSATPSSKGALVISGPELTTLTDHQWSVLTEYDEVVFARTTPEQKLRIVREYQKSSVVAMTGDGVNDAPSLKAADVGISMGSGSDIAMEAADMVLLDSFSSVVVAVQYGRVVFDNLKKVIAYLLPAGTFSEFWPVMTSVIFGLPQILSSFLMIIICCFTDCAAATVLSYEKPEADVLLRKPRNIKKDRLVNWQLILHAYWIIGLLETVASFAMSFWYLQRNGIPFSDLWFSFGRIPPYIDPDYYQQKLTEASSIYFVNLVVMQWFNLMATRTRRLSIFQHPPLFNKETQNWYLFPAILFALGMAAIWLYIPSIQTVLGTSGVPVEHWFLPFTFGLFIILMDECRRAAVRRWPEGLLAKAAW</sequence>
<dbReference type="SUPFAM" id="SSF81653">
    <property type="entry name" value="Calcium ATPase, transduction domain A"/>
    <property type="match status" value="1"/>
</dbReference>
<keyword evidence="8 10" id="KW-0472">Membrane</keyword>
<dbReference type="PANTHER" id="PTHR43294:SF21">
    <property type="entry name" value="CATION TRANSPORTING ATPASE"/>
    <property type="match status" value="1"/>
</dbReference>
<dbReference type="Proteomes" id="UP000078544">
    <property type="component" value="Unassembled WGS sequence"/>
</dbReference>
<evidence type="ECO:0000313" key="12">
    <source>
        <dbReference type="EMBL" id="KZZ95461.1"/>
    </source>
</evidence>
<dbReference type="InterPro" id="IPR059000">
    <property type="entry name" value="ATPase_P-type_domA"/>
</dbReference>
<dbReference type="GO" id="GO:0005524">
    <property type="term" value="F:ATP binding"/>
    <property type="evidence" value="ECO:0007669"/>
    <property type="project" value="UniProtKB-KW"/>
</dbReference>
<evidence type="ECO:0000256" key="3">
    <source>
        <dbReference type="ARBA" id="ARBA00022692"/>
    </source>
</evidence>
<dbReference type="GO" id="GO:0036376">
    <property type="term" value="P:sodium ion export across plasma membrane"/>
    <property type="evidence" value="ECO:0007669"/>
    <property type="project" value="TreeGrafter"/>
</dbReference>
<feature type="transmembrane region" description="Helical" evidence="10">
    <location>
        <begin position="166"/>
        <end position="190"/>
    </location>
</feature>
<dbReference type="InterPro" id="IPR006068">
    <property type="entry name" value="ATPase_P-typ_cation-transptr_C"/>
</dbReference>
<evidence type="ECO:0000256" key="7">
    <source>
        <dbReference type="ARBA" id="ARBA00022989"/>
    </source>
</evidence>
<keyword evidence="4" id="KW-0547">Nucleotide-binding</keyword>
<dbReference type="SUPFAM" id="SSF56784">
    <property type="entry name" value="HAD-like"/>
    <property type="match status" value="1"/>
</dbReference>
<dbReference type="PANTHER" id="PTHR43294">
    <property type="entry name" value="SODIUM/POTASSIUM-TRANSPORTING ATPASE SUBUNIT ALPHA"/>
    <property type="match status" value="1"/>
</dbReference>
<keyword evidence="13" id="KW-1185">Reference proteome</keyword>
<dbReference type="InterPro" id="IPR036412">
    <property type="entry name" value="HAD-like_sf"/>
</dbReference>
<feature type="transmembrane region" description="Helical" evidence="10">
    <location>
        <begin position="409"/>
        <end position="434"/>
    </location>
</feature>
<evidence type="ECO:0000313" key="13">
    <source>
        <dbReference type="Proteomes" id="UP000078544"/>
    </source>
</evidence>
<dbReference type="SFLD" id="SFLDG00002">
    <property type="entry name" value="C1.7:_P-type_atpase_like"/>
    <property type="match status" value="1"/>
</dbReference>
<dbReference type="InterPro" id="IPR023299">
    <property type="entry name" value="ATPase_P-typ_cyto_dom_N"/>
</dbReference>
<evidence type="ECO:0000256" key="10">
    <source>
        <dbReference type="SAM" id="Phobius"/>
    </source>
</evidence>
<comment type="subcellular location">
    <subcellularLocation>
        <location evidence="1">Cell membrane</location>
        <topology evidence="1">Multi-pass membrane protein</topology>
    </subcellularLocation>
</comment>
<evidence type="ECO:0000259" key="11">
    <source>
        <dbReference type="SMART" id="SM00831"/>
    </source>
</evidence>
<evidence type="ECO:0000256" key="5">
    <source>
        <dbReference type="ARBA" id="ARBA00022840"/>
    </source>
</evidence>
<protein>
    <submittedName>
        <fullName evidence="12">ATPase, P-type, transmembrane domain protein</fullName>
    </submittedName>
</protein>
<dbReference type="GO" id="GO:1902600">
    <property type="term" value="P:proton transmembrane transport"/>
    <property type="evidence" value="ECO:0007669"/>
    <property type="project" value="TreeGrafter"/>
</dbReference>
<dbReference type="EMBL" id="AZGY01000009">
    <property type="protein sequence ID" value="KZZ95461.1"/>
    <property type="molecule type" value="Genomic_DNA"/>
</dbReference>
<feature type="transmembrane region" description="Helical" evidence="10">
    <location>
        <begin position="364"/>
        <end position="389"/>
    </location>
</feature>
<gene>
    <name evidence="12" type="ORF">AAL_04692</name>
</gene>
<keyword evidence="5" id="KW-0067">ATP-binding</keyword>
<dbReference type="Pfam" id="PF13246">
    <property type="entry name" value="Cation_ATPase"/>
    <property type="match status" value="1"/>
</dbReference>
<accession>A0A168BLL6</accession>
<dbReference type="NCBIfam" id="TIGR01494">
    <property type="entry name" value="ATPase_P-type"/>
    <property type="match status" value="2"/>
</dbReference>
<dbReference type="SFLD" id="SFLDF00027">
    <property type="entry name" value="p-type_atpase"/>
    <property type="match status" value="1"/>
</dbReference>
<dbReference type="Gene3D" id="3.40.1110.10">
    <property type="entry name" value="Calcium-transporting ATPase, cytoplasmic domain N"/>
    <property type="match status" value="1"/>
</dbReference>
<dbReference type="SUPFAM" id="SSF81665">
    <property type="entry name" value="Calcium ATPase, transmembrane domain M"/>
    <property type="match status" value="1"/>
</dbReference>